<feature type="transmembrane region" description="Helical" evidence="12">
    <location>
        <begin position="515"/>
        <end position="543"/>
    </location>
</feature>
<dbReference type="EMBL" id="LR899014">
    <property type="protein sequence ID" value="CAD7093722.1"/>
    <property type="molecule type" value="Genomic_DNA"/>
</dbReference>
<evidence type="ECO:0000256" key="2">
    <source>
        <dbReference type="ARBA" id="ARBA00010663"/>
    </source>
</evidence>
<feature type="transmembrane region" description="Helical" evidence="12">
    <location>
        <begin position="564"/>
        <end position="586"/>
    </location>
</feature>
<protein>
    <recommendedName>
        <fullName evidence="13">G-protein coupled receptors family 1 profile domain-containing protein</fullName>
    </recommendedName>
</protein>
<dbReference type="FunFam" id="1.20.1070.10:FF:000181">
    <property type="entry name" value="Thyrotropin receptor"/>
    <property type="match status" value="1"/>
</dbReference>
<feature type="transmembrane region" description="Helical" evidence="12">
    <location>
        <begin position="350"/>
        <end position="375"/>
    </location>
</feature>
<dbReference type="InterPro" id="IPR001611">
    <property type="entry name" value="Leu-rich_rpt"/>
</dbReference>
<dbReference type="InterPro" id="IPR032675">
    <property type="entry name" value="LRR_dom_sf"/>
</dbReference>
<sequence length="684" mass="76840">MLMIEDEIINNVVVGRYNDDSILRKRIINTGLVKVPDFRYLSTGTILHMIDLEGNKIDHVDSFSVNVKTEQLILDNNDITSIADSAFYGSEIGKLSLKGNTKLQYIHPKAFVGIHNIQELDLSSTSLLAIPWEGLQSLEILRIQRTHSLKTIPSIYEFKNLQVAWLTHPFHCCAFKFPSRHDPVRHALRLKYLAEVKQTCLGITASGATKSRNGATEVNTDPIEVERKNGRKTRNAPLMTVVGSGPIFSQFINDNISSRPISFPSFHEFGNPTVEAITGSSVVIIDDDSPFPEDYRRQEDFGEFHEATANIEANHQLDAMCGNITEKKIDVSCFPMPDALNPCEDVMGSYWLRISVWLVVLLAVFGNIAVLIVILSNRSDFTVSKFLMSNLAFADLCMGLYLLFIASIDAHSIGEYFNYAYDWQYGTGCKVAGFLTVFASHLSVFTLTIITLERWFAITNAIYLNKRIKMKQAMYIMIGGWIYASFMSSFPLFGISNYSSTSICLPMEARDSFDVIYLVAILAINGAAFFVIAICYAQIYFSLGKETRRGSRHTGEMTVAKKMALLVFTNFSCWAPIGFFGLTALAGYPLINVTKSKILLVFFYPLNSCADPYLYAILTTQYRRDLYILLSKLGICKRRARQYRNNCSQPATNTSYPLSTAHRSSLNPAQKTAEDHLVPKEDFV</sequence>
<evidence type="ECO:0000313" key="15">
    <source>
        <dbReference type="Proteomes" id="UP000594454"/>
    </source>
</evidence>
<evidence type="ECO:0000256" key="11">
    <source>
        <dbReference type="ARBA" id="ARBA00023224"/>
    </source>
</evidence>
<keyword evidence="9 12" id="KW-0472">Membrane</keyword>
<keyword evidence="10" id="KW-0675">Receptor</keyword>
<keyword evidence="7 12" id="KW-1133">Transmembrane helix</keyword>
<evidence type="ECO:0000256" key="4">
    <source>
        <dbReference type="ARBA" id="ARBA00022614"/>
    </source>
</evidence>
<name>A0A7R8Z548_HERIL</name>
<dbReference type="PROSITE" id="PS50262">
    <property type="entry name" value="G_PROTEIN_RECEP_F1_2"/>
    <property type="match status" value="1"/>
</dbReference>
<dbReference type="PANTHER" id="PTHR24372">
    <property type="entry name" value="GLYCOPROTEIN HORMONE RECEPTOR"/>
    <property type="match status" value="1"/>
</dbReference>
<keyword evidence="11" id="KW-0807">Transducer</keyword>
<dbReference type="GO" id="GO:0005886">
    <property type="term" value="C:plasma membrane"/>
    <property type="evidence" value="ECO:0007669"/>
    <property type="project" value="UniProtKB-SubCell"/>
</dbReference>
<accession>A0A7R8Z548</accession>
<dbReference type="PRINTS" id="PR00373">
    <property type="entry name" value="GLYCHORMONER"/>
</dbReference>
<dbReference type="Gene3D" id="1.20.1070.10">
    <property type="entry name" value="Rhodopsin 7-helix transmembrane proteins"/>
    <property type="match status" value="1"/>
</dbReference>
<dbReference type="CDD" id="cd15136">
    <property type="entry name" value="7tmA_Glyco_hormone_R"/>
    <property type="match status" value="1"/>
</dbReference>
<evidence type="ECO:0000256" key="9">
    <source>
        <dbReference type="ARBA" id="ARBA00023136"/>
    </source>
</evidence>
<evidence type="ECO:0000256" key="7">
    <source>
        <dbReference type="ARBA" id="ARBA00022989"/>
    </source>
</evidence>
<proteinExistence type="inferred from homology"/>
<feature type="transmembrane region" description="Helical" evidence="12">
    <location>
        <begin position="431"/>
        <end position="452"/>
    </location>
</feature>
<feature type="transmembrane region" description="Helical" evidence="12">
    <location>
        <begin position="473"/>
        <end position="495"/>
    </location>
</feature>
<dbReference type="Pfam" id="PF00001">
    <property type="entry name" value="7tm_1"/>
    <property type="match status" value="1"/>
</dbReference>
<keyword evidence="4" id="KW-0433">Leucine-rich repeat</keyword>
<comment type="subcellular location">
    <subcellularLocation>
        <location evidence="1">Cell membrane</location>
        <topology evidence="1">Multi-pass membrane protein</topology>
    </subcellularLocation>
</comment>
<dbReference type="PROSITE" id="PS00237">
    <property type="entry name" value="G_PROTEIN_RECEP_F1_1"/>
    <property type="match status" value="1"/>
</dbReference>
<dbReference type="Pfam" id="PF13855">
    <property type="entry name" value="LRR_8"/>
    <property type="match status" value="1"/>
</dbReference>
<dbReference type="Gene3D" id="3.80.10.10">
    <property type="entry name" value="Ribonuclease Inhibitor"/>
    <property type="match status" value="1"/>
</dbReference>
<evidence type="ECO:0000256" key="5">
    <source>
        <dbReference type="ARBA" id="ARBA00022692"/>
    </source>
</evidence>
<dbReference type="GO" id="GO:0007189">
    <property type="term" value="P:adenylate cyclase-activating G protein-coupled receptor signaling pathway"/>
    <property type="evidence" value="ECO:0007669"/>
    <property type="project" value="TreeGrafter"/>
</dbReference>
<evidence type="ECO:0000256" key="3">
    <source>
        <dbReference type="ARBA" id="ARBA00022475"/>
    </source>
</evidence>
<evidence type="ECO:0000256" key="12">
    <source>
        <dbReference type="SAM" id="Phobius"/>
    </source>
</evidence>
<evidence type="ECO:0000259" key="13">
    <source>
        <dbReference type="PROSITE" id="PS50262"/>
    </source>
</evidence>
<dbReference type="GO" id="GO:0009755">
    <property type="term" value="P:hormone-mediated signaling pathway"/>
    <property type="evidence" value="ECO:0007669"/>
    <property type="project" value="TreeGrafter"/>
</dbReference>
<evidence type="ECO:0000256" key="1">
    <source>
        <dbReference type="ARBA" id="ARBA00004651"/>
    </source>
</evidence>
<comment type="similarity">
    <text evidence="2">Belongs to the G-protein coupled receptor 1 family.</text>
</comment>
<evidence type="ECO:0000256" key="8">
    <source>
        <dbReference type="ARBA" id="ARBA00023040"/>
    </source>
</evidence>
<dbReference type="GO" id="GO:0016500">
    <property type="term" value="F:protein-hormone receptor activity"/>
    <property type="evidence" value="ECO:0007669"/>
    <property type="project" value="InterPro"/>
</dbReference>
<evidence type="ECO:0000256" key="6">
    <source>
        <dbReference type="ARBA" id="ARBA00022737"/>
    </source>
</evidence>
<feature type="domain" description="G-protein coupled receptors family 1 profile" evidence="13">
    <location>
        <begin position="366"/>
        <end position="615"/>
    </location>
</feature>
<dbReference type="Proteomes" id="UP000594454">
    <property type="component" value="Chromosome 6"/>
</dbReference>
<dbReference type="FunCoup" id="A0A7R8Z548">
    <property type="interactions" value="79"/>
</dbReference>
<dbReference type="InParanoid" id="A0A7R8Z548"/>
<keyword evidence="5 12" id="KW-0812">Transmembrane</keyword>
<dbReference type="SUPFAM" id="SSF81321">
    <property type="entry name" value="Family A G protein-coupled receptor-like"/>
    <property type="match status" value="1"/>
</dbReference>
<dbReference type="OrthoDB" id="5981530at2759"/>
<keyword evidence="8" id="KW-0297">G-protein coupled receptor</keyword>
<dbReference type="GO" id="GO:0008528">
    <property type="term" value="F:G protein-coupled peptide receptor activity"/>
    <property type="evidence" value="ECO:0007669"/>
    <property type="project" value="TreeGrafter"/>
</dbReference>
<gene>
    <name evidence="14" type="ORF">HERILL_LOCUS15990</name>
</gene>
<dbReference type="InterPro" id="IPR000276">
    <property type="entry name" value="GPCR_Rhodpsn"/>
</dbReference>
<dbReference type="InterPro" id="IPR017452">
    <property type="entry name" value="GPCR_Rhodpsn_7TM"/>
</dbReference>
<feature type="transmembrane region" description="Helical" evidence="12">
    <location>
        <begin position="598"/>
        <end position="618"/>
    </location>
</feature>
<dbReference type="SUPFAM" id="SSF52058">
    <property type="entry name" value="L domain-like"/>
    <property type="match status" value="1"/>
</dbReference>
<evidence type="ECO:0000313" key="14">
    <source>
        <dbReference type="EMBL" id="CAD7093722.1"/>
    </source>
</evidence>
<dbReference type="PANTHER" id="PTHR24372:SF74">
    <property type="entry name" value="LP13728P"/>
    <property type="match status" value="1"/>
</dbReference>
<dbReference type="InterPro" id="IPR002131">
    <property type="entry name" value="Gphrmn_rcpt_fam"/>
</dbReference>
<keyword evidence="6" id="KW-0677">Repeat</keyword>
<evidence type="ECO:0000256" key="10">
    <source>
        <dbReference type="ARBA" id="ARBA00023170"/>
    </source>
</evidence>
<dbReference type="AlphaFoldDB" id="A0A7R8Z548"/>
<feature type="transmembrane region" description="Helical" evidence="12">
    <location>
        <begin position="387"/>
        <end position="408"/>
    </location>
</feature>
<reference evidence="14 15" key="1">
    <citation type="submission" date="2020-11" db="EMBL/GenBank/DDBJ databases">
        <authorList>
            <person name="Wallbank WR R."/>
            <person name="Pardo Diaz C."/>
            <person name="Kozak K."/>
            <person name="Martin S."/>
            <person name="Jiggins C."/>
            <person name="Moest M."/>
            <person name="Warren A I."/>
            <person name="Generalovic N T."/>
            <person name="Byers J.R.P. K."/>
            <person name="Montejo-Kovacevich G."/>
            <person name="Yen C E."/>
        </authorList>
    </citation>
    <scope>NUCLEOTIDE SEQUENCE [LARGE SCALE GENOMIC DNA]</scope>
</reference>
<keyword evidence="3" id="KW-1003">Cell membrane</keyword>
<keyword evidence="15" id="KW-1185">Reference proteome</keyword>
<dbReference type="PRINTS" id="PR00237">
    <property type="entry name" value="GPCRRHODOPSN"/>
</dbReference>
<organism evidence="14 15">
    <name type="scientific">Hermetia illucens</name>
    <name type="common">Black soldier fly</name>
    <dbReference type="NCBI Taxonomy" id="343691"/>
    <lineage>
        <taxon>Eukaryota</taxon>
        <taxon>Metazoa</taxon>
        <taxon>Ecdysozoa</taxon>
        <taxon>Arthropoda</taxon>
        <taxon>Hexapoda</taxon>
        <taxon>Insecta</taxon>
        <taxon>Pterygota</taxon>
        <taxon>Neoptera</taxon>
        <taxon>Endopterygota</taxon>
        <taxon>Diptera</taxon>
        <taxon>Brachycera</taxon>
        <taxon>Stratiomyomorpha</taxon>
        <taxon>Stratiomyidae</taxon>
        <taxon>Hermetiinae</taxon>
        <taxon>Hermetia</taxon>
    </lineage>
</organism>